<dbReference type="InterPro" id="IPR036875">
    <property type="entry name" value="Znf_CCHC_sf"/>
</dbReference>
<keyword evidence="1" id="KW-0479">Metal-binding</keyword>
<accession>A0A7S3RAH4</accession>
<dbReference type="Pfam" id="PF14223">
    <property type="entry name" value="Retrotran_gag_2"/>
    <property type="match status" value="1"/>
</dbReference>
<dbReference type="SUPFAM" id="SSF57756">
    <property type="entry name" value="Retrovirus zinc finger-like domains"/>
    <property type="match status" value="1"/>
</dbReference>
<protein>
    <recommendedName>
        <fullName evidence="3">CCHC-type domain-containing protein</fullName>
    </recommendedName>
</protein>
<dbReference type="AlphaFoldDB" id="A0A7S3RAH4"/>
<organism evidence="4">
    <name type="scientific">Dunaliella tertiolecta</name>
    <name type="common">Green alga</name>
    <dbReference type="NCBI Taxonomy" id="3047"/>
    <lineage>
        <taxon>Eukaryota</taxon>
        <taxon>Viridiplantae</taxon>
        <taxon>Chlorophyta</taxon>
        <taxon>core chlorophytes</taxon>
        <taxon>Chlorophyceae</taxon>
        <taxon>CS clade</taxon>
        <taxon>Chlamydomonadales</taxon>
        <taxon>Dunaliellaceae</taxon>
        <taxon>Dunaliella</taxon>
    </lineage>
</organism>
<dbReference type="EMBL" id="HBIP01037450">
    <property type="protein sequence ID" value="CAE0507553.1"/>
    <property type="molecule type" value="Transcribed_RNA"/>
</dbReference>
<feature type="domain" description="CCHC-type" evidence="3">
    <location>
        <begin position="254"/>
        <end position="268"/>
    </location>
</feature>
<keyword evidence="1" id="KW-0863">Zinc-finger</keyword>
<dbReference type="InterPro" id="IPR001878">
    <property type="entry name" value="Znf_CCHC"/>
</dbReference>
<feature type="compositionally biased region" description="Gly residues" evidence="2">
    <location>
        <begin position="220"/>
        <end position="229"/>
    </location>
</feature>
<dbReference type="PROSITE" id="PS50158">
    <property type="entry name" value="ZF_CCHC"/>
    <property type="match status" value="1"/>
</dbReference>
<evidence type="ECO:0000313" key="4">
    <source>
        <dbReference type="EMBL" id="CAE0507553.1"/>
    </source>
</evidence>
<feature type="compositionally biased region" description="Basic and acidic residues" evidence="2">
    <location>
        <begin position="184"/>
        <end position="193"/>
    </location>
</feature>
<feature type="region of interest" description="Disordered" evidence="2">
    <location>
        <begin position="184"/>
        <end position="238"/>
    </location>
</feature>
<evidence type="ECO:0000259" key="3">
    <source>
        <dbReference type="PROSITE" id="PS50158"/>
    </source>
</evidence>
<evidence type="ECO:0000256" key="1">
    <source>
        <dbReference type="PROSITE-ProRule" id="PRU00047"/>
    </source>
</evidence>
<sequence length="275" mass="30513">MQAGGSSGWFPLRPLGDIEYPEWAFRMKMLLIQKDLWHEDGPYADGPLGAKALAAMVPYLDSSHLYVVMSKNYGREAWEALKGKHQSLQRRLQLDSELDSLRMRPGESVGAYFCRARALFWALSYADTCTEEQDVVVKLLKGLPPTYDTMRFNVLFSARSSEQPERLTFDKVETFALLQELKLTEPDQERQQQDRAVPSRPLMLEDGSGQGGWRTRSGRGRGGGGGVGSGTARSISGGRLMAGTDGHLKAGAVCWTCNREGHVQGKCPGILVEWE</sequence>
<proteinExistence type="predicted"/>
<keyword evidence="1" id="KW-0862">Zinc</keyword>
<reference evidence="4" key="1">
    <citation type="submission" date="2021-01" db="EMBL/GenBank/DDBJ databases">
        <authorList>
            <person name="Corre E."/>
            <person name="Pelletier E."/>
            <person name="Niang G."/>
            <person name="Scheremetjew M."/>
            <person name="Finn R."/>
            <person name="Kale V."/>
            <person name="Holt S."/>
            <person name="Cochrane G."/>
            <person name="Meng A."/>
            <person name="Brown T."/>
            <person name="Cohen L."/>
        </authorList>
    </citation>
    <scope>NUCLEOTIDE SEQUENCE</scope>
    <source>
        <strain evidence="4">CCMP1320</strain>
    </source>
</reference>
<name>A0A7S3RAH4_DUNTE</name>
<dbReference type="GO" id="GO:0003676">
    <property type="term" value="F:nucleic acid binding"/>
    <property type="evidence" value="ECO:0007669"/>
    <property type="project" value="InterPro"/>
</dbReference>
<dbReference type="GO" id="GO:0008270">
    <property type="term" value="F:zinc ion binding"/>
    <property type="evidence" value="ECO:0007669"/>
    <property type="project" value="UniProtKB-KW"/>
</dbReference>
<gene>
    <name evidence="4" type="ORF">DTER00134_LOCUS22630</name>
</gene>
<evidence type="ECO:0000256" key="2">
    <source>
        <dbReference type="SAM" id="MobiDB-lite"/>
    </source>
</evidence>